<dbReference type="Pfam" id="PF15118">
    <property type="entry name" value="DUF4560"/>
    <property type="match status" value="1"/>
</dbReference>
<gene>
    <name evidence="2" type="primary">SMIM10</name>
</gene>
<keyword evidence="1" id="KW-1185">Reference proteome</keyword>
<organism evidence="1 2">
    <name type="scientific">Trichechus manatus latirostris</name>
    <name type="common">Florida manatee</name>
    <dbReference type="NCBI Taxonomy" id="127582"/>
    <lineage>
        <taxon>Eukaryota</taxon>
        <taxon>Metazoa</taxon>
        <taxon>Chordata</taxon>
        <taxon>Craniata</taxon>
        <taxon>Vertebrata</taxon>
        <taxon>Euteleostomi</taxon>
        <taxon>Mammalia</taxon>
        <taxon>Eutheria</taxon>
        <taxon>Afrotheria</taxon>
        <taxon>Sirenia</taxon>
        <taxon>Trichechidae</taxon>
        <taxon>Trichechus</taxon>
    </lineage>
</organism>
<dbReference type="GeneID" id="101360766"/>
<dbReference type="CTD" id="644538"/>
<dbReference type="OrthoDB" id="9619930at2759"/>
<reference evidence="2" key="1">
    <citation type="submission" date="2025-08" db="UniProtKB">
        <authorList>
            <consortium name="RefSeq"/>
        </authorList>
    </citation>
    <scope>IDENTIFICATION</scope>
</reference>
<dbReference type="Proteomes" id="UP000248480">
    <property type="component" value="Unplaced"/>
</dbReference>
<dbReference type="InParanoid" id="A0A2Y9DSY1"/>
<dbReference type="RefSeq" id="XP_004379704.1">
    <property type="nucleotide sequence ID" value="XM_004379647.2"/>
</dbReference>
<dbReference type="KEGG" id="tmu:101360766"/>
<name>A0A2Y9DSY1_TRIMA</name>
<sequence>MAASAAALAVRLSRSVANRGSYGAFCKRLTRTLLAFFDLAWRLRMNFPYFYLVASVILNVRLQVHI</sequence>
<dbReference type="PANTHER" id="PTHR34446:SF1">
    <property type="entry name" value="SALIVARY GLAND SPECIFIC PROTEIN SAGSIN1"/>
    <property type="match status" value="1"/>
</dbReference>
<dbReference type="PANTHER" id="PTHR34446">
    <property type="entry name" value="SMALL INTEGRAL MEMBRANE PROTEIN 10"/>
    <property type="match status" value="1"/>
</dbReference>
<accession>A0A2Y9DSY1</accession>
<evidence type="ECO:0000313" key="2">
    <source>
        <dbReference type="RefSeq" id="XP_004379704.1"/>
    </source>
</evidence>
<protein>
    <submittedName>
        <fullName evidence="2">Small integral membrane protein 10</fullName>
    </submittedName>
</protein>
<proteinExistence type="predicted"/>
<evidence type="ECO:0000313" key="1">
    <source>
        <dbReference type="Proteomes" id="UP000248480"/>
    </source>
</evidence>
<dbReference type="AlphaFoldDB" id="A0A2Y9DSY1"/>
<dbReference type="InterPro" id="IPR029367">
    <property type="entry name" value="SMIM10"/>
</dbReference>